<keyword evidence="3" id="KW-1185">Reference proteome</keyword>
<proteinExistence type="predicted"/>
<comment type="caution">
    <text evidence="2">The sequence shown here is derived from an EMBL/GenBank/DDBJ whole genome shotgun (WGS) entry which is preliminary data.</text>
</comment>
<evidence type="ECO:0000256" key="1">
    <source>
        <dbReference type="SAM" id="MobiDB-lite"/>
    </source>
</evidence>
<feature type="region of interest" description="Disordered" evidence="1">
    <location>
        <begin position="28"/>
        <end position="72"/>
    </location>
</feature>
<dbReference type="AlphaFoldDB" id="A0A853JEF6"/>
<evidence type="ECO:0000313" key="2">
    <source>
        <dbReference type="EMBL" id="NZA27235.1"/>
    </source>
</evidence>
<dbReference type="RefSeq" id="WP_180679011.1">
    <property type="nucleotide sequence ID" value="NZ_JACCKA010000073.1"/>
</dbReference>
<name>A0A853JEF6_9GAMM</name>
<organism evidence="2 3">
    <name type="scientific">Luteimonas salinisoli</name>
    <dbReference type="NCBI Taxonomy" id="2752307"/>
    <lineage>
        <taxon>Bacteria</taxon>
        <taxon>Pseudomonadati</taxon>
        <taxon>Pseudomonadota</taxon>
        <taxon>Gammaproteobacteria</taxon>
        <taxon>Lysobacterales</taxon>
        <taxon>Lysobacteraceae</taxon>
        <taxon>Luteimonas</taxon>
    </lineage>
</organism>
<reference evidence="2 3" key="1">
    <citation type="submission" date="2020-07" db="EMBL/GenBank/DDBJ databases">
        <title>Luteimonas sp. SJ-92.</title>
        <authorList>
            <person name="Huang X.-X."/>
            <person name="Xu L."/>
            <person name="Sun J.-Q."/>
        </authorList>
    </citation>
    <scope>NUCLEOTIDE SEQUENCE [LARGE SCALE GENOMIC DNA]</scope>
    <source>
        <strain evidence="2 3">SJ-92</strain>
    </source>
</reference>
<sequence>MGILRTFALGAVGYLAYRAWRRRRNGTDEALAQEDAGERTSPHGDPVLAGAAIEEPPPPRPAAHSSRGFGET</sequence>
<accession>A0A853JEF6</accession>
<dbReference type="Proteomes" id="UP000578091">
    <property type="component" value="Unassembled WGS sequence"/>
</dbReference>
<dbReference type="EMBL" id="JACCKA010000073">
    <property type="protein sequence ID" value="NZA27235.1"/>
    <property type="molecule type" value="Genomic_DNA"/>
</dbReference>
<gene>
    <name evidence="2" type="ORF">H0E84_12665</name>
</gene>
<evidence type="ECO:0000313" key="3">
    <source>
        <dbReference type="Proteomes" id="UP000578091"/>
    </source>
</evidence>
<protein>
    <submittedName>
        <fullName evidence="2">Uncharacterized protein</fullName>
    </submittedName>
</protein>